<dbReference type="PANTHER" id="PTHR34305">
    <property type="entry name" value="EXPRESSED PROTEIN"/>
    <property type="match status" value="1"/>
</dbReference>
<reference evidence="1" key="1">
    <citation type="submission" date="2020-11" db="EMBL/GenBank/DDBJ databases">
        <authorList>
            <consortium name="DOE Joint Genome Institute"/>
            <person name="Ahrendt S."/>
            <person name="Riley R."/>
            <person name="Andreopoulos W."/>
            <person name="Labutti K."/>
            <person name="Pangilinan J."/>
            <person name="Ruiz-Duenas F.J."/>
            <person name="Barrasa J.M."/>
            <person name="Sanchez-Garcia M."/>
            <person name="Camarero S."/>
            <person name="Miyauchi S."/>
            <person name="Serrano A."/>
            <person name="Linde D."/>
            <person name="Babiker R."/>
            <person name="Drula E."/>
            <person name="Ayuso-Fernandez I."/>
            <person name="Pacheco R."/>
            <person name="Padilla G."/>
            <person name="Ferreira P."/>
            <person name="Barriuso J."/>
            <person name="Kellner H."/>
            <person name="Castanera R."/>
            <person name="Alfaro M."/>
            <person name="Ramirez L."/>
            <person name="Pisabarro A.G."/>
            <person name="Kuo A."/>
            <person name="Tritt A."/>
            <person name="Lipzen A."/>
            <person name="He G."/>
            <person name="Yan M."/>
            <person name="Ng V."/>
            <person name="Cullen D."/>
            <person name="Martin F."/>
            <person name="Rosso M.-N."/>
            <person name="Henrissat B."/>
            <person name="Hibbett D."/>
            <person name="Martinez A.T."/>
            <person name="Grigoriev I.V."/>
        </authorList>
    </citation>
    <scope>NUCLEOTIDE SEQUENCE</scope>
    <source>
        <strain evidence="1">CBS 247.69</strain>
    </source>
</reference>
<evidence type="ECO:0000313" key="2">
    <source>
        <dbReference type="Proteomes" id="UP000807353"/>
    </source>
</evidence>
<proteinExistence type="predicted"/>
<evidence type="ECO:0000313" key="1">
    <source>
        <dbReference type="EMBL" id="KAF9461699.1"/>
    </source>
</evidence>
<name>A0A9P5Y3Q0_9AGAR</name>
<dbReference type="OrthoDB" id="5598737at2759"/>
<organism evidence="1 2">
    <name type="scientific">Collybia nuda</name>
    <dbReference type="NCBI Taxonomy" id="64659"/>
    <lineage>
        <taxon>Eukaryota</taxon>
        <taxon>Fungi</taxon>
        <taxon>Dikarya</taxon>
        <taxon>Basidiomycota</taxon>
        <taxon>Agaricomycotina</taxon>
        <taxon>Agaricomycetes</taxon>
        <taxon>Agaricomycetidae</taxon>
        <taxon>Agaricales</taxon>
        <taxon>Tricholomatineae</taxon>
        <taxon>Clitocybaceae</taxon>
        <taxon>Collybia</taxon>
    </lineage>
</organism>
<dbReference type="AlphaFoldDB" id="A0A9P5Y3Q0"/>
<protein>
    <submittedName>
        <fullName evidence="1">Uncharacterized protein</fullName>
    </submittedName>
</protein>
<comment type="caution">
    <text evidence="1">The sequence shown here is derived from an EMBL/GenBank/DDBJ whole genome shotgun (WGS) entry which is preliminary data.</text>
</comment>
<dbReference type="Proteomes" id="UP000807353">
    <property type="component" value="Unassembled WGS sequence"/>
</dbReference>
<gene>
    <name evidence="1" type="ORF">BDZ94DRAFT_1290643</name>
</gene>
<sequence>MGNGRSELGSYSTGCYYSLPQIRMCPKYPSLAHDIRSKPAGSRRKLTGGIMAVWCTHVSSYGFHCIPVGEGKNDVFLSYLYPMTQSSKIHYIAYDFACALGPYCMTYEPDYFADSTIVIDGFHAPDHTKCDESSFLSSYVAVDSCLHRLNSSAAECGNGGLKRIRKVVQYLGQERVMIYTHVFLAVWNRAQIRKLLHIDDY</sequence>
<dbReference type="EMBL" id="MU150280">
    <property type="protein sequence ID" value="KAF9461699.1"/>
    <property type="molecule type" value="Genomic_DNA"/>
</dbReference>
<accession>A0A9P5Y3Q0</accession>
<dbReference type="PANTHER" id="PTHR34305:SF1">
    <property type="entry name" value="SWIM-TYPE DOMAIN-CONTAINING PROTEIN"/>
    <property type="match status" value="1"/>
</dbReference>
<keyword evidence="2" id="KW-1185">Reference proteome</keyword>